<dbReference type="OrthoDB" id="7697417at2759"/>
<dbReference type="AlphaFoldDB" id="A0A7M7QDV0"/>
<organism evidence="1 2">
    <name type="scientific">Nasonia vitripennis</name>
    <name type="common">Parasitic wasp</name>
    <dbReference type="NCBI Taxonomy" id="7425"/>
    <lineage>
        <taxon>Eukaryota</taxon>
        <taxon>Metazoa</taxon>
        <taxon>Ecdysozoa</taxon>
        <taxon>Arthropoda</taxon>
        <taxon>Hexapoda</taxon>
        <taxon>Insecta</taxon>
        <taxon>Pterygota</taxon>
        <taxon>Neoptera</taxon>
        <taxon>Endopterygota</taxon>
        <taxon>Hymenoptera</taxon>
        <taxon>Apocrita</taxon>
        <taxon>Proctotrupomorpha</taxon>
        <taxon>Chalcidoidea</taxon>
        <taxon>Pteromalidae</taxon>
        <taxon>Pteromalinae</taxon>
        <taxon>Nasonia</taxon>
    </lineage>
</organism>
<sequence>MVQANFHIDGPDQLRKKELLVELKNINFKQALVKFFIDNWAEDINDKTIYVNSGACFKFTVKDGKVVRTLDEKLTCPAHEEADTKMIFHICQLDFDAKVTIRCSDTDVLIIMLANMSKISKNIQVRMEVSVGNHQRFINVSKLYDALGRNVSEALPAFHALTGCDFNPAFFRKGKKRPFIIMRIFTDFTESFIQMSTPSDNREETFAKIEQFICKMYGFKSLKNINDVRLATFQKTYKHIDNDDVFHLPKKSIDGSALPSCKAELYQHFLRACYVAQMWAHAHLQVPIAEPPTNYGWIEIENKYGFSWFSGSQLSTTITEITIQPEEDDND</sequence>
<dbReference type="PANTHER" id="PTHR46704:SF9">
    <property type="entry name" value="BHLH DOMAIN-CONTAINING PROTEIN"/>
    <property type="match status" value="1"/>
</dbReference>
<dbReference type="PANTHER" id="PTHR46704">
    <property type="entry name" value="CXC DOMAIN-CONTAINING PROTEIN-RELATED"/>
    <property type="match status" value="1"/>
</dbReference>
<protein>
    <submittedName>
        <fullName evidence="1">Uncharacterized protein</fullName>
    </submittedName>
</protein>
<keyword evidence="2" id="KW-1185">Reference proteome</keyword>
<dbReference type="GeneID" id="116417081"/>
<proteinExistence type="predicted"/>
<reference evidence="1" key="1">
    <citation type="submission" date="2021-01" db="UniProtKB">
        <authorList>
            <consortium name="EnsemblMetazoa"/>
        </authorList>
    </citation>
    <scope>IDENTIFICATION</scope>
</reference>
<name>A0A7M7QDV0_NASVI</name>
<evidence type="ECO:0000313" key="2">
    <source>
        <dbReference type="Proteomes" id="UP000002358"/>
    </source>
</evidence>
<dbReference type="InParanoid" id="A0A7M7QDV0"/>
<evidence type="ECO:0000313" key="1">
    <source>
        <dbReference type="EnsemblMetazoa" id="XP_031784070"/>
    </source>
</evidence>
<accession>A0A7M7QDV0</accession>
<dbReference type="Proteomes" id="UP000002358">
    <property type="component" value="Unassembled WGS sequence"/>
</dbReference>
<dbReference type="RefSeq" id="XP_031784070.1">
    <property type="nucleotide sequence ID" value="XM_031928210.2"/>
</dbReference>
<dbReference type="KEGG" id="nvi:116417081"/>
<dbReference type="EnsemblMetazoa" id="XM_031928210">
    <property type="protein sequence ID" value="XP_031784070"/>
    <property type="gene ID" value="LOC116417081"/>
</dbReference>